<evidence type="ECO:0000256" key="1">
    <source>
        <dbReference type="SAM" id="MobiDB-lite"/>
    </source>
</evidence>
<evidence type="ECO:0000313" key="4">
    <source>
        <dbReference type="Proteomes" id="UP001058974"/>
    </source>
</evidence>
<organism evidence="3 4">
    <name type="scientific">Pisum sativum</name>
    <name type="common">Garden pea</name>
    <name type="synonym">Lathyrus oleraceus</name>
    <dbReference type="NCBI Taxonomy" id="3888"/>
    <lineage>
        <taxon>Eukaryota</taxon>
        <taxon>Viridiplantae</taxon>
        <taxon>Streptophyta</taxon>
        <taxon>Embryophyta</taxon>
        <taxon>Tracheophyta</taxon>
        <taxon>Spermatophyta</taxon>
        <taxon>Magnoliopsida</taxon>
        <taxon>eudicotyledons</taxon>
        <taxon>Gunneridae</taxon>
        <taxon>Pentapetalae</taxon>
        <taxon>rosids</taxon>
        <taxon>fabids</taxon>
        <taxon>Fabales</taxon>
        <taxon>Fabaceae</taxon>
        <taxon>Papilionoideae</taxon>
        <taxon>50 kb inversion clade</taxon>
        <taxon>NPAAA clade</taxon>
        <taxon>Hologalegina</taxon>
        <taxon>IRL clade</taxon>
        <taxon>Fabeae</taxon>
        <taxon>Lathyrus</taxon>
    </lineage>
</organism>
<gene>
    <name evidence="3" type="ORF">KIW84_066535</name>
</gene>
<dbReference type="InterPro" id="IPR058594">
    <property type="entry name" value="PB1-like_dom_pln"/>
</dbReference>
<evidence type="ECO:0000313" key="3">
    <source>
        <dbReference type="EMBL" id="KAI5402100.1"/>
    </source>
</evidence>
<feature type="region of interest" description="Disordered" evidence="1">
    <location>
        <begin position="289"/>
        <end position="315"/>
    </location>
</feature>
<evidence type="ECO:0000259" key="2">
    <source>
        <dbReference type="Pfam" id="PF26130"/>
    </source>
</evidence>
<sequence length="340" mass="38426">MKNSRSQKERVKYCVRPAMSNKIRLRIHHRGKLVETHVKWYVNGEVTKMNWSWDVDYISYMELEDMIKSEGYVNIKCLWYWHPTYSFSRGLRYLNNDQDVLQFSKDVICYDVIDVFKSAVVTEEVIIAEEVTTDPNGVVEEGNIDPNGVAEDDITTDPNGVAEEGNIDPNGIVEDDVTIDSNDVVEEGTTDINGVAEDNVTTDLNGVAEDDVTTDPNGVAEDNVTNDPNVFVEEGTTNIDEDYLGSESSFEDSEFQFSEESGVSEMDWSKVLPQETLCEVSSCQNKKDQAEMVHGESEDSDHLYTPLGSDDEDKRIKYPTYKSGQGMKFQLGMMFTNTKK</sequence>
<keyword evidence="4" id="KW-1185">Reference proteome</keyword>
<dbReference type="Pfam" id="PF26130">
    <property type="entry name" value="PB1-like"/>
    <property type="match status" value="1"/>
</dbReference>
<feature type="domain" description="PB1-like" evidence="2">
    <location>
        <begin position="19"/>
        <end position="105"/>
    </location>
</feature>
<dbReference type="Gramene" id="Psat06G0653500-T1">
    <property type="protein sequence ID" value="KAI5402100.1"/>
    <property type="gene ID" value="KIW84_066535"/>
</dbReference>
<dbReference type="EMBL" id="JAMSHJ010000006">
    <property type="protein sequence ID" value="KAI5402100.1"/>
    <property type="molecule type" value="Genomic_DNA"/>
</dbReference>
<dbReference type="AlphaFoldDB" id="A0A9D4WJS2"/>
<proteinExistence type="predicted"/>
<feature type="compositionally biased region" description="Basic and acidic residues" evidence="1">
    <location>
        <begin position="289"/>
        <end position="302"/>
    </location>
</feature>
<accession>A0A9D4WJS2</accession>
<protein>
    <recommendedName>
        <fullName evidence="2">PB1-like domain-containing protein</fullName>
    </recommendedName>
</protein>
<comment type="caution">
    <text evidence="3">The sequence shown here is derived from an EMBL/GenBank/DDBJ whole genome shotgun (WGS) entry which is preliminary data.</text>
</comment>
<reference evidence="3 4" key="1">
    <citation type="journal article" date="2022" name="Nat. Genet.">
        <title>Improved pea reference genome and pan-genome highlight genomic features and evolutionary characteristics.</title>
        <authorList>
            <person name="Yang T."/>
            <person name="Liu R."/>
            <person name="Luo Y."/>
            <person name="Hu S."/>
            <person name="Wang D."/>
            <person name="Wang C."/>
            <person name="Pandey M.K."/>
            <person name="Ge S."/>
            <person name="Xu Q."/>
            <person name="Li N."/>
            <person name="Li G."/>
            <person name="Huang Y."/>
            <person name="Saxena R.K."/>
            <person name="Ji Y."/>
            <person name="Li M."/>
            <person name="Yan X."/>
            <person name="He Y."/>
            <person name="Liu Y."/>
            <person name="Wang X."/>
            <person name="Xiang C."/>
            <person name="Varshney R.K."/>
            <person name="Ding H."/>
            <person name="Gao S."/>
            <person name="Zong X."/>
        </authorList>
    </citation>
    <scope>NUCLEOTIDE SEQUENCE [LARGE SCALE GENOMIC DNA]</scope>
    <source>
        <strain evidence="3 4">cv. Zhongwan 6</strain>
    </source>
</reference>
<dbReference type="Proteomes" id="UP001058974">
    <property type="component" value="Chromosome 6"/>
</dbReference>
<name>A0A9D4WJS2_PEA</name>